<organism evidence="1 2">
    <name type="scientific">Thermaurantimonas aggregans</name>
    <dbReference type="NCBI Taxonomy" id="2173829"/>
    <lineage>
        <taxon>Bacteria</taxon>
        <taxon>Pseudomonadati</taxon>
        <taxon>Bacteroidota</taxon>
        <taxon>Flavobacteriia</taxon>
        <taxon>Flavobacteriales</taxon>
        <taxon>Schleiferiaceae</taxon>
        <taxon>Thermaurantimonas</taxon>
    </lineage>
</organism>
<evidence type="ECO:0000313" key="2">
    <source>
        <dbReference type="Proteomes" id="UP000286715"/>
    </source>
</evidence>
<dbReference type="EMBL" id="BHZE01000005">
    <property type="protein sequence ID" value="GCD77308.1"/>
    <property type="molecule type" value="Genomic_DNA"/>
</dbReference>
<dbReference type="SUPFAM" id="SSF54211">
    <property type="entry name" value="Ribosomal protein S5 domain 2-like"/>
    <property type="match status" value="1"/>
</dbReference>
<dbReference type="InterPro" id="IPR047765">
    <property type="entry name" value="GHMP_GYDIA-like"/>
</dbReference>
<dbReference type="NCBIfam" id="NF040656">
    <property type="entry name" value="GHMP_GYDIA"/>
    <property type="match status" value="1"/>
</dbReference>
<dbReference type="Gene3D" id="3.30.230.10">
    <property type="match status" value="1"/>
</dbReference>
<dbReference type="InterPro" id="IPR020568">
    <property type="entry name" value="Ribosomal_Su5_D2-typ_SF"/>
</dbReference>
<evidence type="ECO:0008006" key="3">
    <source>
        <dbReference type="Google" id="ProtNLM"/>
    </source>
</evidence>
<comment type="caution">
    <text evidence="1">The sequence shown here is derived from an EMBL/GenBank/DDBJ whole genome shotgun (WGS) entry which is preliminary data.</text>
</comment>
<evidence type="ECO:0000313" key="1">
    <source>
        <dbReference type="EMBL" id="GCD77308.1"/>
    </source>
</evidence>
<dbReference type="Proteomes" id="UP000286715">
    <property type="component" value="Unassembled WGS sequence"/>
</dbReference>
<proteinExistence type="predicted"/>
<dbReference type="InterPro" id="IPR014721">
    <property type="entry name" value="Ribsml_uS5_D2-typ_fold_subgr"/>
</dbReference>
<reference evidence="1 2" key="1">
    <citation type="submission" date="2018-11" db="EMBL/GenBank/DDBJ databases">
        <title>Schleiferia aggregans sp. nov., a moderately thermophilic heterotrophic bacterium isolated from microbial mats at a terrestrial hot spring.</title>
        <authorList>
            <person name="Iino T."/>
            <person name="Ohkuma M."/>
            <person name="Haruta S."/>
        </authorList>
    </citation>
    <scope>NUCLEOTIDE SEQUENCE [LARGE SCALE GENOMIC DNA]</scope>
    <source>
        <strain evidence="1 2">LA</strain>
    </source>
</reference>
<accession>A0A401XJW9</accession>
<keyword evidence="2" id="KW-1185">Reference proteome</keyword>
<dbReference type="OrthoDB" id="5288719at2"/>
<sequence>MERIPFESYAFGKLMLTGEYAVTHGARALALPTRYGQQLKATPLPYSEKLIWQARDADGQIWLSVTFEGKELIPSESTAEADTLIKLLKKAQELNPAFKYTGYQVETLLEFSRHWGLGSSSTLVALLAQWSQCDAFELFFSTLSGSGYDVAVSLHGKPLLFKLRKPKPEVQLLEYTMPDVDSLCFLYLGKKQSSQAELSRTASVQIDPVLIDDVDTISIELSRVNTSADFDYLLEQHEGLISRLIGLPTIKQSLFKNYPLLIKSLGAWGGDFALVRISSASDLQYFKNKGYDTIVPAREMIRH</sequence>
<dbReference type="RefSeq" id="WP_124397367.1">
    <property type="nucleotide sequence ID" value="NZ_BHZE01000005.1"/>
</dbReference>
<protein>
    <recommendedName>
        <fullName evidence="3">GHMP kinase</fullName>
    </recommendedName>
</protein>
<name>A0A401XJW9_9FLAO</name>
<dbReference type="AlphaFoldDB" id="A0A401XJW9"/>
<gene>
    <name evidence="1" type="ORF">JCM31826_07900</name>
</gene>